<keyword evidence="3 7" id="KW-0812">Transmembrane</keyword>
<feature type="transmembrane region" description="Helical" evidence="7">
    <location>
        <begin position="129"/>
        <end position="148"/>
    </location>
</feature>
<dbReference type="GO" id="GO:0005509">
    <property type="term" value="F:calcium ion binding"/>
    <property type="evidence" value="ECO:0007669"/>
    <property type="project" value="InterPro"/>
</dbReference>
<dbReference type="InterPro" id="IPR002048">
    <property type="entry name" value="EF_hand_dom"/>
</dbReference>
<comment type="subcellular location">
    <subcellularLocation>
        <location evidence="1">Membrane</location>
        <topology evidence="1">Multi-pass membrane protein</topology>
    </subcellularLocation>
</comment>
<dbReference type="InterPro" id="IPR010920">
    <property type="entry name" value="LSM_dom_sf"/>
</dbReference>
<feature type="transmembrane region" description="Helical" evidence="7">
    <location>
        <begin position="160"/>
        <end position="183"/>
    </location>
</feature>
<dbReference type="GO" id="GO:0005886">
    <property type="term" value="C:plasma membrane"/>
    <property type="evidence" value="ECO:0007669"/>
    <property type="project" value="TreeGrafter"/>
</dbReference>
<dbReference type="PROSITE" id="PS50222">
    <property type="entry name" value="EF_HAND_2"/>
    <property type="match status" value="1"/>
</dbReference>
<dbReference type="GO" id="GO:0006820">
    <property type="term" value="P:monoatomic anion transport"/>
    <property type="evidence" value="ECO:0007669"/>
    <property type="project" value="TreeGrafter"/>
</dbReference>
<organism evidence="9">
    <name type="scientific">Chromera velia CCMP2878</name>
    <dbReference type="NCBI Taxonomy" id="1169474"/>
    <lineage>
        <taxon>Eukaryota</taxon>
        <taxon>Sar</taxon>
        <taxon>Alveolata</taxon>
        <taxon>Colpodellida</taxon>
        <taxon>Chromeraceae</taxon>
        <taxon>Chromera</taxon>
    </lineage>
</organism>
<feature type="transmembrane region" description="Helical" evidence="7">
    <location>
        <begin position="296"/>
        <end position="317"/>
    </location>
</feature>
<evidence type="ECO:0000259" key="8">
    <source>
        <dbReference type="PROSITE" id="PS50222"/>
    </source>
</evidence>
<dbReference type="PhylomeDB" id="A0A0K6S8V0"/>
<dbReference type="PANTHER" id="PTHR31618:SF1">
    <property type="entry name" value="EF-HAND DOMAIN-CONTAINING PROTEIN"/>
    <property type="match status" value="1"/>
</dbReference>
<evidence type="ECO:0000313" key="9">
    <source>
        <dbReference type="EMBL" id="CUC10102.1"/>
    </source>
</evidence>
<evidence type="ECO:0000256" key="5">
    <source>
        <dbReference type="ARBA" id="ARBA00023136"/>
    </source>
</evidence>
<dbReference type="InterPro" id="IPR016688">
    <property type="entry name" value="MscS-like_plants/fungi"/>
</dbReference>
<dbReference type="Gene3D" id="2.30.30.60">
    <property type="match status" value="1"/>
</dbReference>
<evidence type="ECO:0000256" key="4">
    <source>
        <dbReference type="ARBA" id="ARBA00022989"/>
    </source>
</evidence>
<protein>
    <recommendedName>
        <fullName evidence="8">EF-hand domain-containing protein</fullName>
    </recommendedName>
</protein>
<comment type="similarity">
    <text evidence="2">Belongs to the MscS (TC 1.A.23) family.</text>
</comment>
<evidence type="ECO:0000256" key="2">
    <source>
        <dbReference type="ARBA" id="ARBA00008017"/>
    </source>
</evidence>
<dbReference type="GO" id="GO:0008381">
    <property type="term" value="F:mechanosensitive monoatomic ion channel activity"/>
    <property type="evidence" value="ECO:0007669"/>
    <property type="project" value="TreeGrafter"/>
</dbReference>
<dbReference type="EMBL" id="CDMZ01002651">
    <property type="protein sequence ID" value="CUC10102.1"/>
    <property type="molecule type" value="Genomic_DNA"/>
</dbReference>
<sequence>MSRNHGVSGYRGPEKPSIDPEMGLQNSFDTLPEDEPSGGGILTSSATATATGGELMEEIPVADAERDAMTALKTPSKLPVPRHSEEVLSGQTQMWMDDIFGQEEEKEAPAHCTACAPVNWFLKFFHFRALELVLILAMLAIGLILWGVKRYHTIEDGVVGQIGLVLVGISIGLAVVKMVTFFLRRLIYFLIKLCDPSEKSAVSIVLHAFDPSFWHVLHAILVLVMWRAWFQTGLYKEVLDGKPRGGDCPPEVSSKALDDAVLGFETGTDGNSGPATVAEILCSETARTGMKVINNILIIFLLYNIKGLILAFAHIYFSMYSFKTRLGEVQSILFRFDCWRLLDPYGAEDGNRRRKSILETAGVRLSNKHVLKQMTKTRARVVSWLRVRKGTEIGGDLRERGGKRVPAEDGNRRRKSILETAGVRLSNKHVLKQMTKTRARVDPSFKPDGKPDIVVSSDDESKKPKGMGMTEVATDIPPGSQRKLLRQRTAQQRGKELSFAPNKQKTGGIMGRGHTMVNMGNPDYATINPLAKKIMPAGDSKDLRENPMPMNWWQLFQAVECVRHAPLRVVAGGLVRELNDKRATSSAASMLFKEMVQREEDEAAEAKQNSTRITAVPGGPAAGTPQLESIQEEPESLVQVIQDPNQIERGDSILSSSGGVPSMHSSDSLALPHIHSRKKFITFLDLRTLRRYLPEPMVDRFVPFVDPSGDGKVTKREFVSALLMTYKDREALAKSLQSHEGIADVIVTICNFGLWVVLLFAGLYVFGVLSQFLLTVSSFVVAIGFAIGGSLTNLVSSLVFVFVQHPFDIGDRVVVEGVRDGMTMVVKKISVMTTSFITITGQYVQVPNFKLSNANILNEHRSGSACMLIRLRMYSDTTGRQIYLLQKALTNFCKERPHEWIWKEIFYLTTNVAASDFIEWEAYIPHKLAWCHWQIIYPSRDQLFFFTVKEMKKLDIKYTVPPQPIYFGRMPSSISERLPGGSEMSSQHDGDELPSVPVERPH</sequence>
<feature type="region of interest" description="Disordered" evidence="6">
    <location>
        <begin position="976"/>
        <end position="1002"/>
    </location>
</feature>
<feature type="region of interest" description="Disordered" evidence="6">
    <location>
        <begin position="441"/>
        <end position="477"/>
    </location>
</feature>
<dbReference type="Pfam" id="PF00924">
    <property type="entry name" value="MS_channel_2nd"/>
    <property type="match status" value="1"/>
</dbReference>
<evidence type="ECO:0000256" key="1">
    <source>
        <dbReference type="ARBA" id="ARBA00004141"/>
    </source>
</evidence>
<feature type="domain" description="EF-hand" evidence="8">
    <location>
        <begin position="693"/>
        <end position="728"/>
    </location>
</feature>
<dbReference type="VEuPathDB" id="CryptoDB:Cvel_6792"/>
<feature type="region of interest" description="Disordered" evidence="6">
    <location>
        <begin position="1"/>
        <end position="49"/>
    </location>
</feature>
<name>A0A0K6S8V0_9ALVE</name>
<dbReference type="InterPro" id="IPR006685">
    <property type="entry name" value="MscS_channel_2nd"/>
</dbReference>
<dbReference type="PROSITE" id="PS00018">
    <property type="entry name" value="EF_HAND_1"/>
    <property type="match status" value="1"/>
</dbReference>
<feature type="transmembrane region" description="Helical" evidence="7">
    <location>
        <begin position="742"/>
        <end position="766"/>
    </location>
</feature>
<keyword evidence="4 7" id="KW-1133">Transmembrane helix</keyword>
<proteinExistence type="inferred from homology"/>
<feature type="compositionally biased region" description="Basic and acidic residues" evidence="6">
    <location>
        <begin position="441"/>
        <end position="451"/>
    </location>
</feature>
<dbReference type="SUPFAM" id="SSF50182">
    <property type="entry name" value="Sm-like ribonucleoproteins"/>
    <property type="match status" value="1"/>
</dbReference>
<dbReference type="InterPro" id="IPR023408">
    <property type="entry name" value="MscS_beta-dom_sf"/>
</dbReference>
<evidence type="ECO:0000256" key="7">
    <source>
        <dbReference type="SAM" id="Phobius"/>
    </source>
</evidence>
<gene>
    <name evidence="9" type="ORF">Cvel_6792.t2.CR2</name>
</gene>
<evidence type="ECO:0000256" key="3">
    <source>
        <dbReference type="ARBA" id="ARBA00022692"/>
    </source>
</evidence>
<dbReference type="InterPro" id="IPR018247">
    <property type="entry name" value="EF_Hand_1_Ca_BS"/>
</dbReference>
<feature type="transmembrane region" description="Helical" evidence="7">
    <location>
        <begin position="772"/>
        <end position="803"/>
    </location>
</feature>
<reference evidence="9" key="1">
    <citation type="submission" date="2014-11" db="EMBL/GenBank/DDBJ databases">
        <title>Molecular phylogeny of cliff fern family Woodsiaceae with morphological implications.</title>
        <authorList>
            <person name="Shao Y.-Z."/>
            <person name="Wei R."/>
            <person name="Zhang X.-C."/>
        </authorList>
    </citation>
    <scope>NUCLEOTIDE SEQUENCE</scope>
</reference>
<accession>A0A0K6S8V0</accession>
<evidence type="ECO:0000256" key="6">
    <source>
        <dbReference type="SAM" id="MobiDB-lite"/>
    </source>
</evidence>
<feature type="region of interest" description="Disordered" evidence="6">
    <location>
        <begin position="599"/>
        <end position="621"/>
    </location>
</feature>
<keyword evidence="5 7" id="KW-0472">Membrane</keyword>
<dbReference type="PANTHER" id="PTHR31618">
    <property type="entry name" value="MECHANOSENSITIVE ION CHANNEL PROTEIN 5"/>
    <property type="match status" value="1"/>
</dbReference>
<dbReference type="AlphaFoldDB" id="A0A0K6S8V0"/>